<evidence type="ECO:0000313" key="1">
    <source>
        <dbReference type="EMBL" id="SON50833.1"/>
    </source>
</evidence>
<dbReference type="Pfam" id="PF11333">
    <property type="entry name" value="DUF3135"/>
    <property type="match status" value="1"/>
</dbReference>
<protein>
    <recommendedName>
        <fullName evidence="3">DUF3135 domain-containing protein</fullName>
    </recommendedName>
</protein>
<reference evidence="1 2" key="1">
    <citation type="submission" date="2017-10" db="EMBL/GenBank/DDBJ databases">
        <authorList>
            <person name="Banno H."/>
            <person name="Chua N.-H."/>
        </authorList>
    </citation>
    <scope>NUCLEOTIDE SEQUENCE [LARGE SCALE GENOMIC DNA]</scope>
    <source>
        <strain evidence="1">Vibrio tapetis CECT4600</strain>
    </source>
</reference>
<name>A0A2N8ZG08_9VIBR</name>
<dbReference type="EMBL" id="LT960611">
    <property type="protein sequence ID" value="SON50833.1"/>
    <property type="molecule type" value="Genomic_DNA"/>
</dbReference>
<dbReference type="OrthoDB" id="5917239at2"/>
<gene>
    <name evidence="1" type="ORF">VTAP4600_A2867</name>
</gene>
<accession>A0A2N8ZG08</accession>
<evidence type="ECO:0008006" key="3">
    <source>
        <dbReference type="Google" id="ProtNLM"/>
    </source>
</evidence>
<dbReference type="Proteomes" id="UP000235828">
    <property type="component" value="Chromosome A"/>
</dbReference>
<sequence length="108" mass="12379">MDRAQIDQTLPPFDELVALAENDPAAFEEYRRQMCEEMITCASQEMQPRLWAQQSHIERVITKCKNPVHTNVTLMNELSVQMGKFRDALDGDNDAQPTAQILPFTARQ</sequence>
<evidence type="ECO:0000313" key="2">
    <source>
        <dbReference type="Proteomes" id="UP000235828"/>
    </source>
</evidence>
<dbReference type="InterPro" id="IPR021482">
    <property type="entry name" value="DUF3135"/>
</dbReference>
<dbReference type="RefSeq" id="WP_102523254.1">
    <property type="nucleotide sequence ID" value="NZ_LT960611.1"/>
</dbReference>
<dbReference type="AlphaFoldDB" id="A0A2N8ZG08"/>
<dbReference type="KEGG" id="vta:A2867"/>
<organism evidence="1 2">
    <name type="scientific">Vibrio tapetis subsp. tapetis</name>
    <dbReference type="NCBI Taxonomy" id="1671868"/>
    <lineage>
        <taxon>Bacteria</taxon>
        <taxon>Pseudomonadati</taxon>
        <taxon>Pseudomonadota</taxon>
        <taxon>Gammaproteobacteria</taxon>
        <taxon>Vibrionales</taxon>
        <taxon>Vibrionaceae</taxon>
        <taxon>Vibrio</taxon>
    </lineage>
</organism>
<keyword evidence="2" id="KW-1185">Reference proteome</keyword>
<proteinExistence type="predicted"/>